<dbReference type="AlphaFoldDB" id="A0A7J6W353"/>
<keyword evidence="3" id="KW-1185">Reference proteome</keyword>
<reference evidence="2 3" key="1">
    <citation type="submission" date="2020-06" db="EMBL/GenBank/DDBJ databases">
        <title>Transcriptomic and genomic resources for Thalictrum thalictroides and T. hernandezii: Facilitating candidate gene discovery in an emerging model plant lineage.</title>
        <authorList>
            <person name="Arias T."/>
            <person name="Riano-Pachon D.M."/>
            <person name="Di Stilio V.S."/>
        </authorList>
    </citation>
    <scope>NUCLEOTIDE SEQUENCE [LARGE SCALE GENOMIC DNA]</scope>
    <source>
        <strain evidence="3">cv. WT478/WT964</strain>
        <tissue evidence="2">Leaves</tissue>
    </source>
</reference>
<sequence length="63" mass="7098">MNRKHDEETNLVHDKEVGFHGENHNSLAEASNGSGHANEEGGHAGTLMEKRRHHRGQFLEDKL</sequence>
<feature type="compositionally biased region" description="Polar residues" evidence="1">
    <location>
        <begin position="24"/>
        <end position="35"/>
    </location>
</feature>
<dbReference type="Proteomes" id="UP000554482">
    <property type="component" value="Unassembled WGS sequence"/>
</dbReference>
<comment type="caution">
    <text evidence="2">The sequence shown here is derived from an EMBL/GenBank/DDBJ whole genome shotgun (WGS) entry which is preliminary data.</text>
</comment>
<name>A0A7J6W353_THATH</name>
<evidence type="ECO:0000313" key="3">
    <source>
        <dbReference type="Proteomes" id="UP000554482"/>
    </source>
</evidence>
<evidence type="ECO:0000256" key="1">
    <source>
        <dbReference type="SAM" id="MobiDB-lite"/>
    </source>
</evidence>
<evidence type="ECO:0000313" key="2">
    <source>
        <dbReference type="EMBL" id="KAF5191218.1"/>
    </source>
</evidence>
<organism evidence="2 3">
    <name type="scientific">Thalictrum thalictroides</name>
    <name type="common">Rue-anemone</name>
    <name type="synonym">Anemone thalictroides</name>
    <dbReference type="NCBI Taxonomy" id="46969"/>
    <lineage>
        <taxon>Eukaryota</taxon>
        <taxon>Viridiplantae</taxon>
        <taxon>Streptophyta</taxon>
        <taxon>Embryophyta</taxon>
        <taxon>Tracheophyta</taxon>
        <taxon>Spermatophyta</taxon>
        <taxon>Magnoliopsida</taxon>
        <taxon>Ranunculales</taxon>
        <taxon>Ranunculaceae</taxon>
        <taxon>Thalictroideae</taxon>
        <taxon>Thalictrum</taxon>
    </lineage>
</organism>
<proteinExistence type="predicted"/>
<gene>
    <name evidence="2" type="ORF">FRX31_019196</name>
</gene>
<dbReference type="EMBL" id="JABWDY010023049">
    <property type="protein sequence ID" value="KAF5191218.1"/>
    <property type="molecule type" value="Genomic_DNA"/>
</dbReference>
<protein>
    <submittedName>
        <fullName evidence="2">Uncharacterized protein</fullName>
    </submittedName>
</protein>
<feature type="compositionally biased region" description="Basic and acidic residues" evidence="1">
    <location>
        <begin position="1"/>
        <end position="23"/>
    </location>
</feature>
<accession>A0A7J6W353</accession>
<feature type="region of interest" description="Disordered" evidence="1">
    <location>
        <begin position="1"/>
        <end position="63"/>
    </location>
</feature>